<evidence type="ECO:0000313" key="2">
    <source>
        <dbReference type="Proteomes" id="UP001316803"/>
    </source>
</evidence>
<accession>A0AAN8I5B6</accession>
<sequence>MSEQNSGQTGLGVIGKSFCGTGYNGRAILKRGGLDTRDEIEAGWHANALLGHYDHTLPAEHSRLQGKAEWEKILNGVSTFDWASHDPNNPHSHPTYPLPLSKNTHEYIVRLTLVVHTSQPTTTARAVGSSLRTTQISLQHLRPITLSTFSRRNQRPLLAARSDCQTRVHSILLQKAKDNSQIQISRKRSEGVPIGLRCDESAWARLSPMYDMRAKKSFAAQHSWTQELESKGSINTVWVVRRRD</sequence>
<proteinExistence type="predicted"/>
<comment type="caution">
    <text evidence="1">The sequence shown here is derived from an EMBL/GenBank/DDBJ whole genome shotgun (WGS) entry which is preliminary data.</text>
</comment>
<evidence type="ECO:0000313" key="1">
    <source>
        <dbReference type="EMBL" id="KAK5955277.1"/>
    </source>
</evidence>
<keyword evidence="2" id="KW-1185">Reference proteome</keyword>
<protein>
    <submittedName>
        <fullName evidence="1">Uncharacterized protein</fullName>
    </submittedName>
</protein>
<organism evidence="1 2">
    <name type="scientific">Knufia fluminis</name>
    <dbReference type="NCBI Taxonomy" id="191047"/>
    <lineage>
        <taxon>Eukaryota</taxon>
        <taxon>Fungi</taxon>
        <taxon>Dikarya</taxon>
        <taxon>Ascomycota</taxon>
        <taxon>Pezizomycotina</taxon>
        <taxon>Eurotiomycetes</taxon>
        <taxon>Chaetothyriomycetidae</taxon>
        <taxon>Chaetothyriales</taxon>
        <taxon>Trichomeriaceae</taxon>
        <taxon>Knufia</taxon>
    </lineage>
</organism>
<gene>
    <name evidence="1" type="ORF">OHC33_003959</name>
</gene>
<name>A0AAN8I5B6_9EURO</name>
<dbReference type="AlphaFoldDB" id="A0AAN8I5B6"/>
<reference evidence="1 2" key="1">
    <citation type="submission" date="2022-12" db="EMBL/GenBank/DDBJ databases">
        <title>Genomic features and morphological characterization of a novel Knufia sp. strain isolated from spacecraft assembly facility.</title>
        <authorList>
            <person name="Teixeira M."/>
            <person name="Chander A.M."/>
            <person name="Stajich J.E."/>
            <person name="Venkateswaran K."/>
        </authorList>
    </citation>
    <scope>NUCLEOTIDE SEQUENCE [LARGE SCALE GENOMIC DNA]</scope>
    <source>
        <strain evidence="1 2">FJI-L2-BK-P2</strain>
    </source>
</reference>
<dbReference type="EMBL" id="JAKLMC020000007">
    <property type="protein sequence ID" value="KAK5955277.1"/>
    <property type="molecule type" value="Genomic_DNA"/>
</dbReference>
<dbReference type="Proteomes" id="UP001316803">
    <property type="component" value="Unassembled WGS sequence"/>
</dbReference>